<feature type="domain" description="Secretion system C-terminal sorting" evidence="3">
    <location>
        <begin position="298"/>
        <end position="373"/>
    </location>
</feature>
<accession>A0ABT8W514</accession>
<dbReference type="Pfam" id="PF18962">
    <property type="entry name" value="Por_Secre_tail"/>
    <property type="match status" value="1"/>
</dbReference>
<feature type="signal peptide" evidence="2">
    <location>
        <begin position="1"/>
        <end position="21"/>
    </location>
</feature>
<proteinExistence type="predicted"/>
<keyword evidence="5" id="KW-1185">Reference proteome</keyword>
<sequence>MKASKFLCILFLCISLQFIKAQNLLDTSTWTIGSGTVIGFSQNGTTAENIRELGLNHVGENVILWKAVPDVSSNADGGWNSDYITIDNTKKYRLSVWIKKTNSNDGISYFGCYSNNNGNQVYRLDGTNNPNPYFWYGDLPKLDRWYLLIGFLHEHNTSAITSEGAIYDGVTGEFVSNTHRDFKFSSTANNLAHRSYLYYDTNTSDRQYFYEPRIELVDGNELSLNELLSLHPNSGLQFAYDNSGNQKQRFYCPDNANCSVPTPPAGKITKEENTSVEEVDIQTDVADNLEDYSGQLIMYPNPTKELVNIKIKTELLSKIEFIKIYNINSSLVKSLKINHDQNLKVDLKDMPTGVYFVHIHLNDGSHSITRKIIKE</sequence>
<evidence type="ECO:0000313" key="5">
    <source>
        <dbReference type="Proteomes" id="UP001176883"/>
    </source>
</evidence>
<name>A0ABT8W514_9FLAO</name>
<dbReference type="InterPro" id="IPR026444">
    <property type="entry name" value="Secre_tail"/>
</dbReference>
<dbReference type="Proteomes" id="UP001176883">
    <property type="component" value="Unassembled WGS sequence"/>
</dbReference>
<organism evidence="4 5">
    <name type="scientific">Flavivirga aquimarina</name>
    <dbReference type="NCBI Taxonomy" id="2027862"/>
    <lineage>
        <taxon>Bacteria</taxon>
        <taxon>Pseudomonadati</taxon>
        <taxon>Bacteroidota</taxon>
        <taxon>Flavobacteriia</taxon>
        <taxon>Flavobacteriales</taxon>
        <taxon>Flavobacteriaceae</taxon>
        <taxon>Flavivirga</taxon>
    </lineage>
</organism>
<evidence type="ECO:0000256" key="1">
    <source>
        <dbReference type="ARBA" id="ARBA00022729"/>
    </source>
</evidence>
<feature type="chain" id="PRO_5045251639" evidence="2">
    <location>
        <begin position="22"/>
        <end position="375"/>
    </location>
</feature>
<evidence type="ECO:0000256" key="2">
    <source>
        <dbReference type="SAM" id="SignalP"/>
    </source>
</evidence>
<protein>
    <submittedName>
        <fullName evidence="4">T9SS type A sorting domain-containing protein</fullName>
    </submittedName>
</protein>
<gene>
    <name evidence="4" type="ORF">Q4Q35_00080</name>
</gene>
<evidence type="ECO:0000259" key="3">
    <source>
        <dbReference type="Pfam" id="PF18962"/>
    </source>
</evidence>
<comment type="caution">
    <text evidence="4">The sequence shown here is derived from an EMBL/GenBank/DDBJ whole genome shotgun (WGS) entry which is preliminary data.</text>
</comment>
<evidence type="ECO:0000313" key="4">
    <source>
        <dbReference type="EMBL" id="MDO5968193.1"/>
    </source>
</evidence>
<keyword evidence="1 2" id="KW-0732">Signal</keyword>
<dbReference type="EMBL" id="JAUOEK010000010">
    <property type="protein sequence ID" value="MDO5968193.1"/>
    <property type="molecule type" value="Genomic_DNA"/>
</dbReference>
<dbReference type="RefSeq" id="WP_303275877.1">
    <property type="nucleotide sequence ID" value="NZ_JAUOEK010000010.1"/>
</dbReference>
<reference evidence="4" key="1">
    <citation type="submission" date="2023-07" db="EMBL/GenBank/DDBJ databases">
        <title>Two novel species in the genus Flavivirga.</title>
        <authorList>
            <person name="Kwon K."/>
        </authorList>
    </citation>
    <scope>NUCLEOTIDE SEQUENCE</scope>
    <source>
        <strain evidence="4">KCTC 52353</strain>
    </source>
</reference>
<dbReference type="NCBIfam" id="TIGR04183">
    <property type="entry name" value="Por_Secre_tail"/>
    <property type="match status" value="1"/>
</dbReference>